<organism evidence="2 3">
    <name type="scientific">Brachybacterium aquaticum</name>
    <dbReference type="NCBI Taxonomy" id="1432564"/>
    <lineage>
        <taxon>Bacteria</taxon>
        <taxon>Bacillati</taxon>
        <taxon>Actinomycetota</taxon>
        <taxon>Actinomycetes</taxon>
        <taxon>Micrococcales</taxon>
        <taxon>Dermabacteraceae</taxon>
        <taxon>Brachybacterium</taxon>
    </lineage>
</organism>
<name>A0A841AIQ6_9MICO</name>
<proteinExistence type="predicted"/>
<accession>A0A841AIQ6</accession>
<dbReference type="RefSeq" id="WP_312857678.1">
    <property type="nucleotide sequence ID" value="NZ_JACHLZ010000001.1"/>
</dbReference>
<evidence type="ECO:0000313" key="3">
    <source>
        <dbReference type="Proteomes" id="UP000588158"/>
    </source>
</evidence>
<evidence type="ECO:0008006" key="4">
    <source>
        <dbReference type="Google" id="ProtNLM"/>
    </source>
</evidence>
<keyword evidence="3" id="KW-1185">Reference proteome</keyword>
<keyword evidence="1" id="KW-1133">Transmembrane helix</keyword>
<dbReference type="AlphaFoldDB" id="A0A841AIQ6"/>
<keyword evidence="1" id="KW-0472">Membrane</keyword>
<dbReference type="Proteomes" id="UP000588158">
    <property type="component" value="Unassembled WGS sequence"/>
</dbReference>
<comment type="caution">
    <text evidence="2">The sequence shown here is derived from an EMBL/GenBank/DDBJ whole genome shotgun (WGS) entry which is preliminary data.</text>
</comment>
<feature type="transmembrane region" description="Helical" evidence="1">
    <location>
        <begin position="21"/>
        <end position="43"/>
    </location>
</feature>
<protein>
    <recommendedName>
        <fullName evidence="4">5-bromo-4-chloroindolyl phosphate hydrolysis protein</fullName>
    </recommendedName>
</protein>
<sequence>MHEGTILPPRSRALSKHRRRGRWLTVGVPTVLGGTLGFTTFLILGVSSLVGGAGLLAPTLAGLGVTAVIGGGSAFLLRNRRPKRVTLSGSSEELTAGTRAVFVKILHATSQQRRRLFRARRHTRGPLLTPALDRADTLLQRIDGLLASGTLQSRRASDADVLALEGMATRYVPELLDALEETAGILTTVEGDAQRKAMTNLQRIEQQLTTLDGRVARIEDDVVSGVTRTLDVHQEFLRTRFADDEDGPATGR</sequence>
<dbReference type="EMBL" id="JACHLZ010000001">
    <property type="protein sequence ID" value="MBB5832918.1"/>
    <property type="molecule type" value="Genomic_DNA"/>
</dbReference>
<feature type="transmembrane region" description="Helical" evidence="1">
    <location>
        <begin position="55"/>
        <end position="77"/>
    </location>
</feature>
<evidence type="ECO:0000313" key="2">
    <source>
        <dbReference type="EMBL" id="MBB5832918.1"/>
    </source>
</evidence>
<keyword evidence="1" id="KW-0812">Transmembrane</keyword>
<evidence type="ECO:0000256" key="1">
    <source>
        <dbReference type="SAM" id="Phobius"/>
    </source>
</evidence>
<gene>
    <name evidence="2" type="ORF">HNR70_002731</name>
</gene>
<reference evidence="2 3" key="1">
    <citation type="submission" date="2020-08" db="EMBL/GenBank/DDBJ databases">
        <title>Sequencing the genomes of 1000 actinobacteria strains.</title>
        <authorList>
            <person name="Klenk H.-P."/>
        </authorList>
    </citation>
    <scope>NUCLEOTIDE SEQUENCE [LARGE SCALE GENOMIC DNA]</scope>
    <source>
        <strain evidence="2 3">DSM 28796</strain>
    </source>
</reference>